<protein>
    <recommendedName>
        <fullName evidence="3">F-box domain-containing protein</fullName>
    </recommendedName>
</protein>
<dbReference type="Proteomes" id="UP001362999">
    <property type="component" value="Unassembled WGS sequence"/>
</dbReference>
<organism evidence="1 2">
    <name type="scientific">Favolaschia claudopus</name>
    <dbReference type="NCBI Taxonomy" id="2862362"/>
    <lineage>
        <taxon>Eukaryota</taxon>
        <taxon>Fungi</taxon>
        <taxon>Dikarya</taxon>
        <taxon>Basidiomycota</taxon>
        <taxon>Agaricomycotina</taxon>
        <taxon>Agaricomycetes</taxon>
        <taxon>Agaricomycetidae</taxon>
        <taxon>Agaricales</taxon>
        <taxon>Marasmiineae</taxon>
        <taxon>Mycenaceae</taxon>
        <taxon>Favolaschia</taxon>
    </lineage>
</organism>
<name>A0AAW0CGS5_9AGAR</name>
<gene>
    <name evidence="1" type="ORF">R3P38DRAFT_540044</name>
</gene>
<evidence type="ECO:0000313" key="1">
    <source>
        <dbReference type="EMBL" id="KAK7038206.1"/>
    </source>
</evidence>
<reference evidence="1 2" key="1">
    <citation type="journal article" date="2024" name="J Genomics">
        <title>Draft genome sequencing and assembly of Favolaschia claudopus CIRM-BRFM 2984 isolated from oak limbs.</title>
        <authorList>
            <person name="Navarro D."/>
            <person name="Drula E."/>
            <person name="Chaduli D."/>
            <person name="Cazenave R."/>
            <person name="Ahrendt S."/>
            <person name="Wang J."/>
            <person name="Lipzen A."/>
            <person name="Daum C."/>
            <person name="Barry K."/>
            <person name="Grigoriev I.V."/>
            <person name="Favel A."/>
            <person name="Rosso M.N."/>
            <person name="Martin F."/>
        </authorList>
    </citation>
    <scope>NUCLEOTIDE SEQUENCE [LARGE SCALE GENOMIC DNA]</scope>
    <source>
        <strain evidence="1 2">CIRM-BRFM 2984</strain>
    </source>
</reference>
<comment type="caution">
    <text evidence="1">The sequence shown here is derived from an EMBL/GenBank/DDBJ whole genome shotgun (WGS) entry which is preliminary data.</text>
</comment>
<evidence type="ECO:0008006" key="3">
    <source>
        <dbReference type="Google" id="ProtNLM"/>
    </source>
</evidence>
<accession>A0AAW0CGS5</accession>
<evidence type="ECO:0000313" key="2">
    <source>
        <dbReference type="Proteomes" id="UP001362999"/>
    </source>
</evidence>
<dbReference type="AlphaFoldDB" id="A0AAW0CGS5"/>
<dbReference type="EMBL" id="JAWWNJ010000017">
    <property type="protein sequence ID" value="KAK7038206.1"/>
    <property type="molecule type" value="Genomic_DNA"/>
</dbReference>
<proteinExistence type="predicted"/>
<keyword evidence="2" id="KW-1185">Reference proteome</keyword>
<sequence length="297" mass="33734">MNTSASTNMTEDFSFSFPDDLEREIFETAAVRNRKEITTLLQVCSRVHAWIEPLLYRIMVISSKADYDWLDSVIQSKQSSYLRNAVRHVYLSQMSTKQQAYKDFLMTISEVVNLLLDQELDLDLLPALDQMNLRKLDINVPPSPSEWARLILTRPLLTSVTHLSLYQRETVDGLDSQSSSGDDWIGLAALPSLTHLGLSDNLARIILPRVLAECSRLLLAVVLFWTVPERPAATGFAESLRVLDPRLVVMLMRRTITVDWTAGANSGDDFWIRADAFVSRKRKGEIDKTVFLLDETK</sequence>